<evidence type="ECO:0008006" key="3">
    <source>
        <dbReference type="Google" id="ProtNLM"/>
    </source>
</evidence>
<dbReference type="AlphaFoldDB" id="A0A9Q3I3F7"/>
<dbReference type="EMBL" id="AVOT02032167">
    <property type="protein sequence ID" value="MBW0525882.1"/>
    <property type="molecule type" value="Genomic_DNA"/>
</dbReference>
<gene>
    <name evidence="1" type="ORF">O181_065597</name>
</gene>
<protein>
    <recommendedName>
        <fullName evidence="3">Integrase catalytic domain-containing protein</fullName>
    </recommendedName>
</protein>
<evidence type="ECO:0000313" key="2">
    <source>
        <dbReference type="Proteomes" id="UP000765509"/>
    </source>
</evidence>
<sequence length="139" mass="16200">MSNSDVYSVVLKSPYWHLTLGHPSDAYLDQLIEIQNLSGEYTRSKDFQVCQHAKLKNCPHSKTLPMPKSPFFKINMDTLQIPPLNQKGQQYILFLINHFSRFNQIFMIERTNEAESHIKSFLNEIKNKLNIIPALLHND</sequence>
<comment type="caution">
    <text evidence="1">The sequence shown here is derived from an EMBL/GenBank/DDBJ whole genome shotgun (WGS) entry which is preliminary data.</text>
</comment>
<accession>A0A9Q3I3F7</accession>
<keyword evidence="2" id="KW-1185">Reference proteome</keyword>
<evidence type="ECO:0000313" key="1">
    <source>
        <dbReference type="EMBL" id="MBW0525882.1"/>
    </source>
</evidence>
<proteinExistence type="predicted"/>
<dbReference type="Proteomes" id="UP000765509">
    <property type="component" value="Unassembled WGS sequence"/>
</dbReference>
<organism evidence="1 2">
    <name type="scientific">Austropuccinia psidii MF-1</name>
    <dbReference type="NCBI Taxonomy" id="1389203"/>
    <lineage>
        <taxon>Eukaryota</taxon>
        <taxon>Fungi</taxon>
        <taxon>Dikarya</taxon>
        <taxon>Basidiomycota</taxon>
        <taxon>Pucciniomycotina</taxon>
        <taxon>Pucciniomycetes</taxon>
        <taxon>Pucciniales</taxon>
        <taxon>Sphaerophragmiaceae</taxon>
        <taxon>Austropuccinia</taxon>
    </lineage>
</organism>
<dbReference type="OrthoDB" id="2506384at2759"/>
<reference evidence="1" key="1">
    <citation type="submission" date="2021-03" db="EMBL/GenBank/DDBJ databases">
        <title>Draft genome sequence of rust myrtle Austropuccinia psidii MF-1, a brazilian biotype.</title>
        <authorList>
            <person name="Quecine M.C."/>
            <person name="Pachon D.M.R."/>
            <person name="Bonatelli M.L."/>
            <person name="Correr F.H."/>
            <person name="Franceschini L.M."/>
            <person name="Leite T.F."/>
            <person name="Margarido G.R.A."/>
            <person name="Almeida C.A."/>
            <person name="Ferrarezi J.A."/>
            <person name="Labate C.A."/>
        </authorList>
    </citation>
    <scope>NUCLEOTIDE SEQUENCE</scope>
    <source>
        <strain evidence="1">MF-1</strain>
    </source>
</reference>
<name>A0A9Q3I3F7_9BASI</name>